<dbReference type="Pfam" id="PF03123">
    <property type="entry name" value="CAT_RBD"/>
    <property type="match status" value="1"/>
</dbReference>
<keyword evidence="1" id="KW-0677">Repeat</keyword>
<dbReference type="PROSITE" id="PS51372">
    <property type="entry name" value="PRD_2"/>
    <property type="match status" value="2"/>
</dbReference>
<dbReference type="Pfam" id="PF00874">
    <property type="entry name" value="PRD"/>
    <property type="match status" value="2"/>
</dbReference>
<evidence type="ECO:0000313" key="4">
    <source>
        <dbReference type="Proteomes" id="UP000633619"/>
    </source>
</evidence>
<sequence length="281" mass="32971">MSGLFRIKKILNNNVVIAVHPVFGETVLIGKGLGFHKRAGAVIDEKTVEKCFVLYDPKEQEQYKQLLNQVDDRLVEVMNEVVQHIQDRFQSPLNEHIHVALMDHIAFAIKRTEQGLSFHNPFLIETRTLYQKEYQVAEEIVRWINLRLDVHLPEEEIGFIALHIHSALTRRHLAELQKYSKLILKLIRFVENTLGQKLDKQSLSYMRLVTHLRYAIERTEKGESISEPEGMNEMLRTQYPLCYNMAWKLAKVMEKELNKPVYPAEISYLTLHLQQLWSDKK</sequence>
<feature type="domain" description="PRD" evidence="2">
    <location>
        <begin position="175"/>
        <end position="281"/>
    </location>
</feature>
<dbReference type="InterPro" id="IPR050661">
    <property type="entry name" value="BglG_antiterminators"/>
</dbReference>
<dbReference type="Proteomes" id="UP000633619">
    <property type="component" value="Unassembled WGS sequence"/>
</dbReference>
<evidence type="ECO:0000259" key="2">
    <source>
        <dbReference type="PROSITE" id="PS51372"/>
    </source>
</evidence>
<dbReference type="Gene3D" id="1.10.1790.10">
    <property type="entry name" value="PRD domain"/>
    <property type="match status" value="1"/>
</dbReference>
<dbReference type="Gene3D" id="2.30.24.10">
    <property type="entry name" value="CAT RNA-binding domain"/>
    <property type="match status" value="1"/>
</dbReference>
<dbReference type="InterPro" id="IPR036634">
    <property type="entry name" value="PRD_sf"/>
</dbReference>
<dbReference type="RefSeq" id="WP_181731716.1">
    <property type="nucleotide sequence ID" value="NZ_JACEIR010000003.1"/>
</dbReference>
<dbReference type="GO" id="GO:0003723">
    <property type="term" value="F:RNA binding"/>
    <property type="evidence" value="ECO:0007669"/>
    <property type="project" value="InterPro"/>
</dbReference>
<dbReference type="SMART" id="SM01061">
    <property type="entry name" value="CAT_RBD"/>
    <property type="match status" value="1"/>
</dbReference>
<dbReference type="Gene3D" id="1.20.58.1950">
    <property type="match status" value="1"/>
</dbReference>
<organism evidence="3 4">
    <name type="scientific">Thermoactinomyces intermedius</name>
    <dbReference type="NCBI Taxonomy" id="2024"/>
    <lineage>
        <taxon>Bacteria</taxon>
        <taxon>Bacillati</taxon>
        <taxon>Bacillota</taxon>
        <taxon>Bacilli</taxon>
        <taxon>Bacillales</taxon>
        <taxon>Thermoactinomycetaceae</taxon>
        <taxon>Thermoactinomyces</taxon>
    </lineage>
</organism>
<evidence type="ECO:0000313" key="3">
    <source>
        <dbReference type="EMBL" id="MBH8594467.1"/>
    </source>
</evidence>
<dbReference type="NCBIfam" id="NF047357">
    <property type="entry name" value="antiterm_GlcT"/>
    <property type="match status" value="1"/>
</dbReference>
<gene>
    <name evidence="3" type="ORF">I8U20_03885</name>
</gene>
<dbReference type="AlphaFoldDB" id="A0A8I1A2R8"/>
<accession>A0A8I1A2R8</accession>
<name>A0A8I1A2R8_THEIN</name>
<dbReference type="PANTHER" id="PTHR30185">
    <property type="entry name" value="CRYPTIC BETA-GLUCOSIDE BGL OPERON ANTITERMINATOR"/>
    <property type="match status" value="1"/>
</dbReference>
<feature type="domain" description="PRD" evidence="2">
    <location>
        <begin position="69"/>
        <end position="174"/>
    </location>
</feature>
<comment type="caution">
    <text evidence="3">The sequence shown here is derived from an EMBL/GenBank/DDBJ whole genome shotgun (WGS) entry which is preliminary data.</text>
</comment>
<evidence type="ECO:0000256" key="1">
    <source>
        <dbReference type="ARBA" id="ARBA00022737"/>
    </source>
</evidence>
<proteinExistence type="predicted"/>
<protein>
    <submittedName>
        <fullName evidence="3">PRD domain-containing protein</fullName>
    </submittedName>
</protein>
<dbReference type="PANTHER" id="PTHR30185:SF16">
    <property type="entry name" value="PROTEIN GLCT"/>
    <property type="match status" value="1"/>
</dbReference>
<dbReference type="Gene3D" id="1.20.890.100">
    <property type="match status" value="1"/>
</dbReference>
<dbReference type="GO" id="GO:0006355">
    <property type="term" value="P:regulation of DNA-templated transcription"/>
    <property type="evidence" value="ECO:0007669"/>
    <property type="project" value="InterPro"/>
</dbReference>
<dbReference type="SUPFAM" id="SSF50151">
    <property type="entry name" value="SacY-like RNA-binding domain"/>
    <property type="match status" value="1"/>
</dbReference>
<dbReference type="InterPro" id="IPR004341">
    <property type="entry name" value="CAT_RNA-bd_dom"/>
</dbReference>
<dbReference type="SUPFAM" id="SSF63520">
    <property type="entry name" value="PTS-regulatory domain, PRD"/>
    <property type="match status" value="2"/>
</dbReference>
<dbReference type="EMBL" id="JAECVW010000002">
    <property type="protein sequence ID" value="MBH8594467.1"/>
    <property type="molecule type" value="Genomic_DNA"/>
</dbReference>
<dbReference type="InterPro" id="IPR011608">
    <property type="entry name" value="PRD"/>
</dbReference>
<reference evidence="3 4" key="1">
    <citation type="submission" date="2020-12" db="EMBL/GenBank/DDBJ databases">
        <title>WGS of Thermoactinomyces spp.</title>
        <authorList>
            <person name="Cheng K."/>
        </authorList>
    </citation>
    <scope>NUCLEOTIDE SEQUENCE [LARGE SCALE GENOMIC DNA]</scope>
    <source>
        <strain evidence="4">CICC 10671\DSM 43846</strain>
    </source>
</reference>
<keyword evidence="4" id="KW-1185">Reference proteome</keyword>
<dbReference type="InterPro" id="IPR036650">
    <property type="entry name" value="CAT_RNA-bd_dom_sf"/>
</dbReference>